<dbReference type="Gramene" id="KVH98415">
    <property type="protein sequence ID" value="KVH98415"/>
    <property type="gene ID" value="Ccrd_023343"/>
</dbReference>
<protein>
    <submittedName>
        <fullName evidence="1">Uncharacterized protein</fullName>
    </submittedName>
</protein>
<proteinExistence type="predicted"/>
<organism evidence="1 2">
    <name type="scientific">Cynara cardunculus var. scolymus</name>
    <name type="common">Globe artichoke</name>
    <name type="synonym">Cynara scolymus</name>
    <dbReference type="NCBI Taxonomy" id="59895"/>
    <lineage>
        <taxon>Eukaryota</taxon>
        <taxon>Viridiplantae</taxon>
        <taxon>Streptophyta</taxon>
        <taxon>Embryophyta</taxon>
        <taxon>Tracheophyta</taxon>
        <taxon>Spermatophyta</taxon>
        <taxon>Magnoliopsida</taxon>
        <taxon>eudicotyledons</taxon>
        <taxon>Gunneridae</taxon>
        <taxon>Pentapetalae</taxon>
        <taxon>asterids</taxon>
        <taxon>campanulids</taxon>
        <taxon>Asterales</taxon>
        <taxon>Asteraceae</taxon>
        <taxon>Carduoideae</taxon>
        <taxon>Cardueae</taxon>
        <taxon>Carduinae</taxon>
        <taxon>Cynara</taxon>
    </lineage>
</organism>
<dbReference type="STRING" id="59895.A0A103XX11"/>
<comment type="caution">
    <text evidence="1">The sequence shown here is derived from an EMBL/GenBank/DDBJ whole genome shotgun (WGS) entry which is preliminary data.</text>
</comment>
<evidence type="ECO:0000313" key="2">
    <source>
        <dbReference type="Proteomes" id="UP000243975"/>
    </source>
</evidence>
<name>A0A103XX11_CYNCS</name>
<gene>
    <name evidence="1" type="ORF">Ccrd_023343</name>
</gene>
<reference evidence="1 2" key="1">
    <citation type="journal article" date="2016" name="Sci. Rep.">
        <title>The genome sequence of the outbreeding globe artichoke constructed de novo incorporating a phase-aware low-pass sequencing strategy of F1 progeny.</title>
        <authorList>
            <person name="Scaglione D."/>
            <person name="Reyes-Chin-Wo S."/>
            <person name="Acquadro A."/>
            <person name="Froenicke L."/>
            <person name="Portis E."/>
            <person name="Beitel C."/>
            <person name="Tirone M."/>
            <person name="Mauro R."/>
            <person name="Lo Monaco A."/>
            <person name="Mauromicale G."/>
            <person name="Faccioli P."/>
            <person name="Cattivelli L."/>
            <person name="Rieseberg L."/>
            <person name="Michelmore R."/>
            <person name="Lanteri S."/>
        </authorList>
    </citation>
    <scope>NUCLEOTIDE SEQUENCE [LARGE SCALE GENOMIC DNA]</scope>
    <source>
        <strain evidence="1">2C</strain>
    </source>
</reference>
<keyword evidence="2" id="KW-1185">Reference proteome</keyword>
<evidence type="ECO:0000313" key="1">
    <source>
        <dbReference type="EMBL" id="KVH98415.1"/>
    </source>
</evidence>
<sequence length="124" mass="14958">MAVLGGFAEEDVRFVLHGIIVAIYRSEWCMYVREREREAVSAEIEFSIYVQDIRRSNFHGAYKSFCFTNYYYSRYVMVWMPGRLIFLGFNRTPYKHCFYLLLFKNNQVINDWTRPRNNLSLPKL</sequence>
<dbReference type="EMBL" id="LEKV01003798">
    <property type="protein sequence ID" value="KVH98415.1"/>
    <property type="molecule type" value="Genomic_DNA"/>
</dbReference>
<dbReference type="Proteomes" id="UP000243975">
    <property type="component" value="Unassembled WGS sequence"/>
</dbReference>
<dbReference type="AlphaFoldDB" id="A0A103XX11"/>
<accession>A0A103XX11</accession>